<keyword evidence="1" id="KW-0472">Membrane</keyword>
<dbReference type="EMBL" id="FJ599894">
    <property type="protein sequence ID" value="ACU44947.1"/>
    <property type="molecule type" value="mRNA"/>
</dbReference>
<dbReference type="AlphaFoldDB" id="E8Z667"/>
<feature type="transmembrane region" description="Helical" evidence="1">
    <location>
        <begin position="128"/>
        <end position="158"/>
    </location>
</feature>
<evidence type="ECO:0000256" key="1">
    <source>
        <dbReference type="SAM" id="Phobius"/>
    </source>
</evidence>
<accession>E8Z667</accession>
<evidence type="ECO:0000313" key="2">
    <source>
        <dbReference type="EMBL" id="ACU44947.1"/>
    </source>
</evidence>
<keyword evidence="1" id="KW-0812">Transmembrane</keyword>
<proteinExistence type="evidence at transcript level"/>
<reference evidence="2" key="1">
    <citation type="submission" date="2008-12" db="EMBL/GenBank/DDBJ databases">
        <authorList>
            <person name="Zhang H."/>
            <person name="Lin S."/>
        </authorList>
    </citation>
    <scope>NUCLEOTIDE SEQUENCE</scope>
    <source>
        <strain evidence="2">CCMP1831</strain>
    </source>
</reference>
<organism evidence="2">
    <name type="scientific">Pfiesteria piscicida</name>
    <name type="common">Phantom dinoflagellate</name>
    <dbReference type="NCBI Taxonomy" id="71001"/>
    <lineage>
        <taxon>Eukaryota</taxon>
        <taxon>Sar</taxon>
        <taxon>Alveolata</taxon>
        <taxon>Dinophyceae</taxon>
        <taxon>Peridiniales</taxon>
        <taxon>Pfiesteriaceae</taxon>
        <taxon>Pfiesteria</taxon>
    </lineage>
</organism>
<name>E8Z667_PFIPI</name>
<sequence length="177" mass="18847">ASRAKGPSSQEGRADARRRFSGAACWPSRKHLPQQFARVADCLTTSPPRPTLSWGRTSTAASRRPSACRGTWTSAASTPPTATASCACCCRRLRRGTRDSAMMGCAAVAMPVAEEVHPRAFLPTTAGALAFLVALMMACTGKSCAAVAVTLSSCFFMLTNSRRRFRTVCCFLVCCVV</sequence>
<protein>
    <submittedName>
        <fullName evidence="2">Uncharacterized protein</fullName>
    </submittedName>
</protein>
<keyword evidence="1" id="KW-1133">Transmembrane helix</keyword>
<reference evidence="2" key="2">
    <citation type="book" date="2010" name="PROCEEDINGS OF 13TH INTERNATIONAL CONFERENCE ON HARMFUL ALGAE" publisher="International Society For The Study of Harmful Algae" city="Hong Kong, China">
        <title>Dinoflagellate meta-transcriptomics enabled by spliced leader.</title>
        <editorList>
            <person name="Unknown A."/>
        </editorList>
        <authorList>
            <person name="Lin S."/>
            <person name="Zhang H."/>
        </authorList>
    </citation>
    <scope>NUCLEOTIDE SEQUENCE</scope>
    <source>
        <strain evidence="2">CCMP1831</strain>
    </source>
</reference>
<feature type="non-terminal residue" evidence="2">
    <location>
        <position position="1"/>
    </location>
</feature>